<organism evidence="2">
    <name type="scientific">Heliothis virescens</name>
    <name type="common">Tobacco budworm moth</name>
    <dbReference type="NCBI Taxonomy" id="7102"/>
    <lineage>
        <taxon>Eukaryota</taxon>
        <taxon>Metazoa</taxon>
        <taxon>Ecdysozoa</taxon>
        <taxon>Arthropoda</taxon>
        <taxon>Hexapoda</taxon>
        <taxon>Insecta</taxon>
        <taxon>Pterygota</taxon>
        <taxon>Neoptera</taxon>
        <taxon>Endopterygota</taxon>
        <taxon>Lepidoptera</taxon>
        <taxon>Glossata</taxon>
        <taxon>Ditrysia</taxon>
        <taxon>Noctuoidea</taxon>
        <taxon>Noctuidae</taxon>
        <taxon>Heliothinae</taxon>
        <taxon>Heliothis</taxon>
    </lineage>
</organism>
<dbReference type="PANTHER" id="PTHR34239:SF2">
    <property type="entry name" value="TRANSPOSABLE ELEMENT P TRANSPOSASE_THAP9 CONSERVED DOMAIN-CONTAINING PROTEIN"/>
    <property type="match status" value="1"/>
</dbReference>
<accession>A0A2A4JRT3</accession>
<sequence length="219" mass="24170">MPKRKHNKDYDYISDQIKKLKKKLKRARKQSESSSSSGSEPDNNIDDCQIEAEHDINNEIDILHSETLQSPTNVEIPSDTMDNLNQTSGETLDQTLAQNPNEVITAETEEPALDKDLLDILGDDPTCTVIYGPDIHKELASRLQHITTCGLTKETRKELQQRYPLPANATLLGAPAINPEIKAALPESLANRDKAIETKQKLLASAISCIASASSQKNV</sequence>
<evidence type="ECO:0000256" key="1">
    <source>
        <dbReference type="SAM" id="MobiDB-lite"/>
    </source>
</evidence>
<dbReference type="AlphaFoldDB" id="A0A2A4JRT3"/>
<evidence type="ECO:0000313" key="2">
    <source>
        <dbReference type="EMBL" id="PCG74747.1"/>
    </source>
</evidence>
<dbReference type="STRING" id="7102.A0A2A4JRT3"/>
<gene>
    <name evidence="2" type="ORF">B5V51_12802</name>
</gene>
<protein>
    <submittedName>
        <fullName evidence="2">Uncharacterized protein</fullName>
    </submittedName>
</protein>
<comment type="caution">
    <text evidence="2">The sequence shown here is derived from an EMBL/GenBank/DDBJ whole genome shotgun (WGS) entry which is preliminary data.</text>
</comment>
<proteinExistence type="predicted"/>
<reference evidence="2" key="1">
    <citation type="submission" date="2017-09" db="EMBL/GenBank/DDBJ databases">
        <title>Contemporary evolution of a Lepidopteran species, Heliothis virescens, in response to modern agricultural practices.</title>
        <authorList>
            <person name="Fritz M.L."/>
            <person name="Deyonke A.M."/>
            <person name="Papanicolaou A."/>
            <person name="Micinski S."/>
            <person name="Westbrook J."/>
            <person name="Gould F."/>
        </authorList>
    </citation>
    <scope>NUCLEOTIDE SEQUENCE [LARGE SCALE GENOMIC DNA]</scope>
    <source>
        <strain evidence="2">HvINT-</strain>
        <tissue evidence="2">Whole body</tissue>
    </source>
</reference>
<feature type="region of interest" description="Disordered" evidence="1">
    <location>
        <begin position="21"/>
        <end position="46"/>
    </location>
</feature>
<dbReference type="EMBL" id="NWSH01000693">
    <property type="protein sequence ID" value="PCG74747.1"/>
    <property type="molecule type" value="Genomic_DNA"/>
</dbReference>
<name>A0A2A4JRT3_HELVI</name>
<dbReference type="PANTHER" id="PTHR34239">
    <property type="entry name" value="APPLE DOMAIN-CONTAINING PROTEIN"/>
    <property type="match status" value="1"/>
</dbReference>